<evidence type="ECO:0000256" key="2">
    <source>
        <dbReference type="ARBA" id="ARBA00022630"/>
    </source>
</evidence>
<name>A0AAW0DD98_9AGAR</name>
<keyword evidence="3" id="KW-0274">FAD</keyword>
<keyword evidence="7" id="KW-0503">Monooxygenase</keyword>
<dbReference type="Gene3D" id="3.50.50.60">
    <property type="entry name" value="FAD/NAD(P)-binding domain"/>
    <property type="match status" value="2"/>
</dbReference>
<feature type="region of interest" description="Disordered" evidence="5">
    <location>
        <begin position="438"/>
        <end position="457"/>
    </location>
</feature>
<dbReference type="Pfam" id="PF00743">
    <property type="entry name" value="FMO-like"/>
    <property type="match status" value="1"/>
</dbReference>
<dbReference type="InterPro" id="IPR020946">
    <property type="entry name" value="Flavin_mOase-like"/>
</dbReference>
<dbReference type="AlphaFoldDB" id="A0AAW0DD98"/>
<dbReference type="PRINTS" id="PR00419">
    <property type="entry name" value="ADXRDTASE"/>
</dbReference>
<dbReference type="PANTHER" id="PTHR23023">
    <property type="entry name" value="DIMETHYLANILINE MONOOXYGENASE"/>
    <property type="match status" value="1"/>
</dbReference>
<evidence type="ECO:0000256" key="3">
    <source>
        <dbReference type="ARBA" id="ARBA00022827"/>
    </source>
</evidence>
<keyword evidence="8" id="KW-1185">Reference proteome</keyword>
<dbReference type="GO" id="GO:0050661">
    <property type="term" value="F:NADP binding"/>
    <property type="evidence" value="ECO:0007669"/>
    <property type="project" value="InterPro"/>
</dbReference>
<keyword evidence="6" id="KW-0732">Signal</keyword>
<comment type="caution">
    <text evidence="7">The sequence shown here is derived from an EMBL/GenBank/DDBJ whole genome shotgun (WGS) entry which is preliminary data.</text>
</comment>
<dbReference type="EMBL" id="JAWWNJ010000009">
    <property type="protein sequence ID" value="KAK7048803.1"/>
    <property type="molecule type" value="Genomic_DNA"/>
</dbReference>
<gene>
    <name evidence="7" type="ORF">R3P38DRAFT_3620055</name>
</gene>
<feature type="signal peptide" evidence="6">
    <location>
        <begin position="1"/>
        <end position="21"/>
    </location>
</feature>
<evidence type="ECO:0000256" key="1">
    <source>
        <dbReference type="ARBA" id="ARBA00009183"/>
    </source>
</evidence>
<organism evidence="7 8">
    <name type="scientific">Favolaschia claudopus</name>
    <dbReference type="NCBI Taxonomy" id="2862362"/>
    <lineage>
        <taxon>Eukaryota</taxon>
        <taxon>Fungi</taxon>
        <taxon>Dikarya</taxon>
        <taxon>Basidiomycota</taxon>
        <taxon>Agaricomycotina</taxon>
        <taxon>Agaricomycetes</taxon>
        <taxon>Agaricomycetidae</taxon>
        <taxon>Agaricales</taxon>
        <taxon>Marasmiineae</taxon>
        <taxon>Mycenaceae</taxon>
        <taxon>Favolaschia</taxon>
    </lineage>
</organism>
<evidence type="ECO:0000256" key="5">
    <source>
        <dbReference type="SAM" id="MobiDB-lite"/>
    </source>
</evidence>
<feature type="chain" id="PRO_5043620322" evidence="6">
    <location>
        <begin position="22"/>
        <end position="554"/>
    </location>
</feature>
<dbReference type="GO" id="GO:0050660">
    <property type="term" value="F:flavin adenine dinucleotide binding"/>
    <property type="evidence" value="ECO:0007669"/>
    <property type="project" value="InterPro"/>
</dbReference>
<keyword evidence="2" id="KW-0285">Flavoprotein</keyword>
<dbReference type="SUPFAM" id="SSF51905">
    <property type="entry name" value="FAD/NAD(P)-binding domain"/>
    <property type="match status" value="2"/>
</dbReference>
<protein>
    <submittedName>
        <fullName evidence="7">Dimethylaniline monooxygenase</fullName>
    </submittedName>
</protein>
<dbReference type="GO" id="GO:0004499">
    <property type="term" value="F:N,N-dimethylaniline monooxygenase activity"/>
    <property type="evidence" value="ECO:0007669"/>
    <property type="project" value="InterPro"/>
</dbReference>
<evidence type="ECO:0000313" key="8">
    <source>
        <dbReference type="Proteomes" id="UP001362999"/>
    </source>
</evidence>
<dbReference type="InterPro" id="IPR036188">
    <property type="entry name" value="FAD/NAD-bd_sf"/>
</dbReference>
<comment type="similarity">
    <text evidence="1">Belongs to the FMO family.</text>
</comment>
<accession>A0AAW0DD98</accession>
<reference evidence="7 8" key="1">
    <citation type="journal article" date="2024" name="J Genomics">
        <title>Draft genome sequencing and assembly of Favolaschia claudopus CIRM-BRFM 2984 isolated from oak limbs.</title>
        <authorList>
            <person name="Navarro D."/>
            <person name="Drula E."/>
            <person name="Chaduli D."/>
            <person name="Cazenave R."/>
            <person name="Ahrendt S."/>
            <person name="Wang J."/>
            <person name="Lipzen A."/>
            <person name="Daum C."/>
            <person name="Barry K."/>
            <person name="Grigoriev I.V."/>
            <person name="Favel A."/>
            <person name="Rosso M.N."/>
            <person name="Martin F."/>
        </authorList>
    </citation>
    <scope>NUCLEOTIDE SEQUENCE [LARGE SCALE GENOMIC DNA]</scope>
    <source>
        <strain evidence="7 8">CIRM-BRFM 2984</strain>
    </source>
</reference>
<dbReference type="InterPro" id="IPR050346">
    <property type="entry name" value="FMO-like"/>
</dbReference>
<evidence type="ECO:0000256" key="6">
    <source>
        <dbReference type="SAM" id="SignalP"/>
    </source>
</evidence>
<sequence length="554" mass="62869">MSSYTILLTFILLGVSILTQAHLQSVFETQKPIFHHPIERVAVVGAGPAGLQAAAHLVEHNFTVRLFERAPHPGGTWFYSEETPSRESYPDDSLDYSAQIPLQLPATKYYQEGDDGLTLEERWTRHWRPRPVWSSLFTNSPKISTELPDVPYTPDTPYVLSHRTIQRHVRSYASHHCLNSNDHCPRTPSSPQVTSYSTLVAKVEKDEASHVWILTLRRLNRLPESNRIQEEWWTEAFDAVVLASGPYVSPHVPDIPGIVDWSKARINEDYCMYHSQSYRHPERYAGKTVLIVGASVSASEIARDISPFTHRLIASVRPPKDTRGSRQRSLTRFPNITEFVPEVASFQSLQTHTNGIRTGEILLVNGSVLQGIDEIILATGYRSSALYPPTSTTRRPENITWTGHYIPDPTLVYTVGRPWTIGRYQSYGFVQVWKGTADVPPPESTNDSKLKDGEDEGDGSTIPYWREMWYGEALIRRYVTWLNDASLKDGGRFVDPPPIEHLELLKYYAVVHLLNNTQQLEGIGLNLFSPFSPNQHLVTDLNPWDAFVDEDADW</sequence>
<evidence type="ECO:0000313" key="7">
    <source>
        <dbReference type="EMBL" id="KAK7048803.1"/>
    </source>
</evidence>
<dbReference type="Pfam" id="PF13450">
    <property type="entry name" value="NAD_binding_8"/>
    <property type="match status" value="1"/>
</dbReference>
<keyword evidence="4" id="KW-0560">Oxidoreductase</keyword>
<proteinExistence type="inferred from homology"/>
<evidence type="ECO:0000256" key="4">
    <source>
        <dbReference type="ARBA" id="ARBA00023002"/>
    </source>
</evidence>
<dbReference type="Proteomes" id="UP001362999">
    <property type="component" value="Unassembled WGS sequence"/>
</dbReference>